<keyword evidence="4" id="KW-0238">DNA-binding</keyword>
<dbReference type="SUPFAM" id="SSF46785">
    <property type="entry name" value="Winged helix' DNA-binding domain"/>
    <property type="match status" value="1"/>
</dbReference>
<protein>
    <recommendedName>
        <fullName evidence="6">CoA-binding domain-containing protein</fullName>
    </recommendedName>
</protein>
<dbReference type="SMART" id="SM00881">
    <property type="entry name" value="CoA_binding"/>
    <property type="match status" value="1"/>
</dbReference>
<dbReference type="InterPro" id="IPR022876">
    <property type="entry name" value="Tscrpt_rep_Rex"/>
</dbReference>
<dbReference type="PANTHER" id="PTHR35786:SF1">
    <property type="entry name" value="REDOX-SENSING TRANSCRIPTIONAL REPRESSOR REX 1"/>
    <property type="match status" value="1"/>
</dbReference>
<dbReference type="GO" id="GO:0045892">
    <property type="term" value="P:negative regulation of DNA-templated transcription"/>
    <property type="evidence" value="ECO:0007669"/>
    <property type="project" value="InterPro"/>
</dbReference>
<dbReference type="GO" id="GO:0003677">
    <property type="term" value="F:DNA binding"/>
    <property type="evidence" value="ECO:0007669"/>
    <property type="project" value="UniProtKB-KW"/>
</dbReference>
<proteinExistence type="inferred from homology"/>
<reference evidence="7" key="1">
    <citation type="submission" date="2018-05" db="EMBL/GenBank/DDBJ databases">
        <authorList>
            <person name="Lanie J.A."/>
            <person name="Ng W.-L."/>
            <person name="Kazmierczak K.M."/>
            <person name="Andrzejewski T.M."/>
            <person name="Davidsen T.M."/>
            <person name="Wayne K.J."/>
            <person name="Tettelin H."/>
            <person name="Glass J.I."/>
            <person name="Rusch D."/>
            <person name="Podicherti R."/>
            <person name="Tsui H.-C.T."/>
            <person name="Winkler M.E."/>
        </authorList>
    </citation>
    <scope>NUCLEOTIDE SEQUENCE</scope>
</reference>
<dbReference type="HAMAP" id="MF_01131">
    <property type="entry name" value="Rex"/>
    <property type="match status" value="1"/>
</dbReference>
<dbReference type="Pfam" id="PF02629">
    <property type="entry name" value="CoA_binding"/>
    <property type="match status" value="1"/>
</dbReference>
<dbReference type="SUPFAM" id="SSF51735">
    <property type="entry name" value="NAD(P)-binding Rossmann-fold domains"/>
    <property type="match status" value="1"/>
</dbReference>
<evidence type="ECO:0000256" key="5">
    <source>
        <dbReference type="ARBA" id="ARBA00023163"/>
    </source>
</evidence>
<keyword evidence="5" id="KW-0804">Transcription</keyword>
<evidence type="ECO:0000256" key="3">
    <source>
        <dbReference type="ARBA" id="ARBA00023015"/>
    </source>
</evidence>
<dbReference type="InterPro" id="IPR009718">
    <property type="entry name" value="Rex_DNA-bd_C_dom"/>
</dbReference>
<dbReference type="NCBIfam" id="NF003995">
    <property type="entry name" value="PRK05472.2-4"/>
    <property type="match status" value="1"/>
</dbReference>
<evidence type="ECO:0000256" key="1">
    <source>
        <dbReference type="ARBA" id="ARBA00022490"/>
    </source>
</evidence>
<dbReference type="InterPro" id="IPR036291">
    <property type="entry name" value="NAD(P)-bd_dom_sf"/>
</dbReference>
<dbReference type="Gene3D" id="3.40.50.720">
    <property type="entry name" value="NAD(P)-binding Rossmann-like Domain"/>
    <property type="match status" value="1"/>
</dbReference>
<name>A0A382ALL6_9ZZZZ</name>
<sequence length="234" mass="25975">MKKVARTEIPRKAVYRLSVYLRCLHRLLNNSIHTVSSEVLAKAAGVKSTQLRKDLTYFGQFGTRGLGYDVEQLIEMITKRLGTKSLQPVVIVGVGNLGRALLSYRGFEREGFGIIGAFDIQPSRYLLGETSIDEQPAKTADKVKLSEWLKAEKIQLQVRPMEELPKVIADHVVKLAILCVPPTAAQEVVNQLVECGVVAILNFAPIVLSVPDEVTVNNVNLAMELENLSYFINE</sequence>
<accession>A0A382ALL6</accession>
<dbReference type="InterPro" id="IPR036390">
    <property type="entry name" value="WH_DNA-bd_sf"/>
</dbReference>
<dbReference type="EMBL" id="UINC01025935">
    <property type="protein sequence ID" value="SVB02465.1"/>
    <property type="molecule type" value="Genomic_DNA"/>
</dbReference>
<dbReference type="InterPro" id="IPR003781">
    <property type="entry name" value="CoA-bd"/>
</dbReference>
<evidence type="ECO:0000259" key="6">
    <source>
        <dbReference type="SMART" id="SM00881"/>
    </source>
</evidence>
<dbReference type="GO" id="GO:0051775">
    <property type="term" value="P:response to redox state"/>
    <property type="evidence" value="ECO:0007669"/>
    <property type="project" value="InterPro"/>
</dbReference>
<evidence type="ECO:0000256" key="2">
    <source>
        <dbReference type="ARBA" id="ARBA00022491"/>
    </source>
</evidence>
<dbReference type="InterPro" id="IPR036388">
    <property type="entry name" value="WH-like_DNA-bd_sf"/>
</dbReference>
<gene>
    <name evidence="7" type="ORF">METZ01_LOCUS155319</name>
</gene>
<keyword evidence="2" id="KW-0678">Repressor</keyword>
<dbReference type="AlphaFoldDB" id="A0A382ALL6"/>
<dbReference type="Gene3D" id="1.10.10.10">
    <property type="entry name" value="Winged helix-like DNA-binding domain superfamily/Winged helix DNA-binding domain"/>
    <property type="match status" value="1"/>
</dbReference>
<evidence type="ECO:0000313" key="7">
    <source>
        <dbReference type="EMBL" id="SVB02465.1"/>
    </source>
</evidence>
<keyword evidence="3" id="KW-0805">Transcription regulation</keyword>
<keyword evidence="1" id="KW-0963">Cytoplasm</keyword>
<dbReference type="Pfam" id="PF06971">
    <property type="entry name" value="Put_DNA-bind_N"/>
    <property type="match status" value="1"/>
</dbReference>
<feature type="domain" description="CoA-binding" evidence="6">
    <location>
        <begin position="82"/>
        <end position="207"/>
    </location>
</feature>
<organism evidence="7">
    <name type="scientific">marine metagenome</name>
    <dbReference type="NCBI Taxonomy" id="408172"/>
    <lineage>
        <taxon>unclassified sequences</taxon>
        <taxon>metagenomes</taxon>
        <taxon>ecological metagenomes</taxon>
    </lineage>
</organism>
<dbReference type="PANTHER" id="PTHR35786">
    <property type="entry name" value="REDOX-SENSING TRANSCRIPTIONAL REPRESSOR REX"/>
    <property type="match status" value="1"/>
</dbReference>
<evidence type="ECO:0000256" key="4">
    <source>
        <dbReference type="ARBA" id="ARBA00023125"/>
    </source>
</evidence>